<evidence type="ECO:0000313" key="3">
    <source>
        <dbReference type="EMBL" id="ATX75687.1"/>
    </source>
</evidence>
<keyword evidence="4" id="KW-1185">Reference proteome</keyword>
<proteinExistence type="predicted"/>
<evidence type="ECO:0000259" key="2">
    <source>
        <dbReference type="Pfam" id="PF20661"/>
    </source>
</evidence>
<feature type="region of interest" description="Disordered" evidence="1">
    <location>
        <begin position="47"/>
        <end position="69"/>
    </location>
</feature>
<name>A0A2K8KL99_9GAMM</name>
<evidence type="ECO:0000256" key="1">
    <source>
        <dbReference type="SAM" id="MobiDB-lite"/>
    </source>
</evidence>
<accession>A0A2K8KL99</accession>
<sequence length="69" mass="7759">MTAQKKTTDGPITTEELARTPEYNDMIRQQMADEISAYLQLGGAVTEVKQGHRADPPRKPENRYGSRPL</sequence>
<gene>
    <name evidence="3" type="ORF">REIFOR_00517</name>
</gene>
<feature type="region of interest" description="Disordered" evidence="1">
    <location>
        <begin position="1"/>
        <end position="22"/>
    </location>
</feature>
<dbReference type="Pfam" id="PF20661">
    <property type="entry name" value="SutA-RBD"/>
    <property type="match status" value="1"/>
</dbReference>
<feature type="compositionally biased region" description="Basic and acidic residues" evidence="1">
    <location>
        <begin position="49"/>
        <end position="69"/>
    </location>
</feature>
<dbReference type="Proteomes" id="UP000229757">
    <property type="component" value="Chromosome"/>
</dbReference>
<evidence type="ECO:0000313" key="4">
    <source>
        <dbReference type="Proteomes" id="UP000229757"/>
    </source>
</evidence>
<dbReference type="OrthoDB" id="5741083at2"/>
<dbReference type="KEGG" id="rfo:REIFOR_00517"/>
<organism evidence="3 4">
    <name type="scientific">Reinekea forsetii</name>
    <dbReference type="NCBI Taxonomy" id="1336806"/>
    <lineage>
        <taxon>Bacteria</taxon>
        <taxon>Pseudomonadati</taxon>
        <taxon>Pseudomonadota</taxon>
        <taxon>Gammaproteobacteria</taxon>
        <taxon>Oceanospirillales</taxon>
        <taxon>Saccharospirillaceae</taxon>
        <taxon>Reinekea</taxon>
    </lineage>
</organism>
<protein>
    <recommendedName>
        <fullName evidence="2">Transcriptional regulator SutA RNAP-binding domain-containing protein</fullName>
    </recommendedName>
</protein>
<feature type="domain" description="Transcriptional regulator SutA RNAP-binding" evidence="2">
    <location>
        <begin position="25"/>
        <end position="56"/>
    </location>
</feature>
<reference evidence="3 4" key="1">
    <citation type="journal article" date="2017" name="Environ. Microbiol.">
        <title>Genomic and physiological analyses of 'Reinekea forsetii' reveal a versatile opportunistic lifestyle during spring algae blooms.</title>
        <authorList>
            <person name="Avci B."/>
            <person name="Hahnke R.L."/>
            <person name="Chafee M."/>
            <person name="Fischer T."/>
            <person name="Gruber-Vodicka H."/>
            <person name="Tegetmeyer H.E."/>
            <person name="Harder J."/>
            <person name="Fuchs B.M."/>
            <person name="Amann R.I."/>
            <person name="Teeling H."/>
        </authorList>
    </citation>
    <scope>NUCLEOTIDE SEQUENCE [LARGE SCALE GENOMIC DNA]</scope>
    <source>
        <strain evidence="3 4">Hel1_31_D35</strain>
    </source>
</reference>
<dbReference type="AlphaFoldDB" id="A0A2K8KL99"/>
<dbReference type="EMBL" id="CP011797">
    <property type="protein sequence ID" value="ATX75687.1"/>
    <property type="molecule type" value="Genomic_DNA"/>
</dbReference>
<dbReference type="InterPro" id="IPR049191">
    <property type="entry name" value="SutA_RBD"/>
</dbReference>
<dbReference type="RefSeq" id="WP_100256072.1">
    <property type="nucleotide sequence ID" value="NZ_CP011797.1"/>
</dbReference>